<sequence length="53" mass="5626">MLSFNESLPSKTGLKYIHNNSTEVNQCIQSVSGCDCSDTASTVVAAHPDNLTP</sequence>
<organism evidence="1">
    <name type="scientific">Arion vulgaris</name>
    <dbReference type="NCBI Taxonomy" id="1028688"/>
    <lineage>
        <taxon>Eukaryota</taxon>
        <taxon>Metazoa</taxon>
        <taxon>Spiralia</taxon>
        <taxon>Lophotrochozoa</taxon>
        <taxon>Mollusca</taxon>
        <taxon>Gastropoda</taxon>
        <taxon>Heterobranchia</taxon>
        <taxon>Euthyneura</taxon>
        <taxon>Panpulmonata</taxon>
        <taxon>Eupulmonata</taxon>
        <taxon>Stylommatophora</taxon>
        <taxon>Helicina</taxon>
        <taxon>Arionoidea</taxon>
        <taxon>Arionidae</taxon>
        <taxon>Arion</taxon>
    </lineage>
</organism>
<gene>
    <name evidence="1" type="primary">ORF54154</name>
</gene>
<feature type="non-terminal residue" evidence="1">
    <location>
        <position position="53"/>
    </location>
</feature>
<accession>A0A0B6Z9G7</accession>
<dbReference type="AlphaFoldDB" id="A0A0B6Z9G7"/>
<evidence type="ECO:0000313" key="1">
    <source>
        <dbReference type="EMBL" id="CEK65173.1"/>
    </source>
</evidence>
<dbReference type="EMBL" id="HACG01018308">
    <property type="protein sequence ID" value="CEK65173.1"/>
    <property type="molecule type" value="Transcribed_RNA"/>
</dbReference>
<protein>
    <submittedName>
        <fullName evidence="1">Uncharacterized protein</fullName>
    </submittedName>
</protein>
<proteinExistence type="predicted"/>
<reference evidence="1" key="1">
    <citation type="submission" date="2014-12" db="EMBL/GenBank/DDBJ databases">
        <title>Insight into the proteome of Arion vulgaris.</title>
        <authorList>
            <person name="Aradska J."/>
            <person name="Bulat T."/>
            <person name="Smidak R."/>
            <person name="Sarate P."/>
            <person name="Gangsoo J."/>
            <person name="Sialana F."/>
            <person name="Bilban M."/>
            <person name="Lubec G."/>
        </authorList>
    </citation>
    <scope>NUCLEOTIDE SEQUENCE</scope>
    <source>
        <tissue evidence="1">Skin</tissue>
    </source>
</reference>
<name>A0A0B6Z9G7_9EUPU</name>